<organism evidence="1 2">
    <name type="scientific">Rhizobium loti</name>
    <name type="common">Mesorhizobium loti</name>
    <dbReference type="NCBI Taxonomy" id="381"/>
    <lineage>
        <taxon>Bacteria</taxon>
        <taxon>Pseudomonadati</taxon>
        <taxon>Pseudomonadota</taxon>
        <taxon>Alphaproteobacteria</taxon>
        <taxon>Hyphomicrobiales</taxon>
        <taxon>Phyllobacteriaceae</taxon>
        <taxon>Mesorhizobium</taxon>
    </lineage>
</organism>
<evidence type="ECO:0000313" key="1">
    <source>
        <dbReference type="EMBL" id="OBP72776.1"/>
    </source>
</evidence>
<dbReference type="Proteomes" id="UP000093748">
    <property type="component" value="Unassembled WGS sequence"/>
</dbReference>
<gene>
    <name evidence="1" type="ORF">BAE39_19735</name>
</gene>
<comment type="caution">
    <text evidence="1">The sequence shown here is derived from an EMBL/GenBank/DDBJ whole genome shotgun (WGS) entry which is preliminary data.</text>
</comment>
<dbReference type="EMBL" id="LZTJ01000031">
    <property type="protein sequence ID" value="OBP72776.1"/>
    <property type="molecule type" value="Genomic_DNA"/>
</dbReference>
<reference evidence="2" key="1">
    <citation type="submission" date="2016-06" db="EMBL/GenBank/DDBJ databases">
        <title>NZP2037 Pacbio-Illumina hybrid assembly.</title>
        <authorList>
            <person name="Ramsay J.P."/>
        </authorList>
    </citation>
    <scope>NUCLEOTIDE SEQUENCE [LARGE SCALE GENOMIC DNA]</scope>
    <source>
        <strain evidence="2">R7ANS::ICEMlSym2042</strain>
    </source>
</reference>
<name>A0A1A5HTU9_RHILI</name>
<accession>A0A1A5HTU9</accession>
<dbReference type="AlphaFoldDB" id="A0A1A5HTU9"/>
<evidence type="ECO:0000313" key="2">
    <source>
        <dbReference type="Proteomes" id="UP000093748"/>
    </source>
</evidence>
<proteinExistence type="predicted"/>
<sequence length="64" mass="6832">MGSGDQTSVAAAMGHQLAVIETGIGRQEHGVQPSIDRPVTHSISPIAFLYQRYIPAIGSQVRTE</sequence>
<protein>
    <submittedName>
        <fullName evidence="1">Uncharacterized protein</fullName>
    </submittedName>
</protein>